<evidence type="ECO:0000256" key="3">
    <source>
        <dbReference type="ARBA" id="ARBA00022679"/>
    </source>
</evidence>
<evidence type="ECO:0000259" key="4">
    <source>
        <dbReference type="Pfam" id="PF00535"/>
    </source>
</evidence>
<dbReference type="RefSeq" id="WP_161646532.1">
    <property type="nucleotide sequence ID" value="NZ_AP022254.1"/>
</dbReference>
<dbReference type="Gene3D" id="3.90.550.10">
    <property type="entry name" value="Spore Coat Polysaccharide Biosynthesis Protein SpsA, Chain A"/>
    <property type="match status" value="1"/>
</dbReference>
<keyword evidence="3 5" id="KW-0808">Transferase</keyword>
<proteinExistence type="inferred from homology"/>
<evidence type="ECO:0000313" key="5">
    <source>
        <dbReference type="EMBL" id="WFF96648.1"/>
    </source>
</evidence>
<dbReference type="PANTHER" id="PTHR43179:SF12">
    <property type="entry name" value="GALACTOFURANOSYLTRANSFERASE GLFT2"/>
    <property type="match status" value="1"/>
</dbReference>
<dbReference type="InterPro" id="IPR001173">
    <property type="entry name" value="Glyco_trans_2-like"/>
</dbReference>
<accession>A0AAJ5ZAR5</accession>
<sequence length="733" mass="83803">MLIRNLDVIIPVYRGLDETKECILSLLSSIPQWAQLIVINDCSPEPDLTNWLRQEASNLGFELHENKANKGFVGTVNYGMSLNKDRDVLLLNSDVEVSNLDWLNRMRKAAYSHDRVASLTPFSNNATICSFPNFCQDNELYCGLDVNALDRLFSNLPLESELVEVPTGVGFCMYIRRDCLDSVGYFDEQTFGKGYGEENDWCQRAHKLGWKNYHQLNVFAYHKGGVSFQEEGDPRKARALELLNTLHPNYTHDVMAFIAQDPARQARLMAKIKYIAETGLPVILAVAHHLGGGVAQHVSELASYYLEKAWFLRLTPGSREGYVNLYLSALDGDKTDAFVFNVHTDYELLVSLLRDLRVGRVHFHHSMGLPPRTWLLPSSLGVSYDVTIHDYYMLNGNPTLTDRYGQFVSEDNQNHDDVCRDAAQISVSGEEWRSGIYPLLSRAERIIYPSRDVYQRFSRLYGNESELSNKAIVTYHPDAYCYSEPKQSHKPGDQLRVLILGALSREKGADLLEQVALLCDPDNIEFHLLGYGYRPLRGVVNHGAYRLDQLEEKLNSIKPHVVWFPALWPETYSYTLSIALDHEYPVVCPNIGAFVERIENRNNSLLLPWNIKPIDCAAFWRAYAQGAKLSNFLVSAEICDEIERDDNFYQDKYLSGLTVLTPTDGSILVNKWNEKLSLAPSTVLLSRKEQLLQYLWKVRNMRIVSSFARYIPFRLQRAIKRLLSRKPIHEIIK</sequence>
<dbReference type="GO" id="GO:0016757">
    <property type="term" value="F:glycosyltransferase activity"/>
    <property type="evidence" value="ECO:0007669"/>
    <property type="project" value="UniProtKB-KW"/>
</dbReference>
<feature type="domain" description="Glycosyltransferase 2-like" evidence="4">
    <location>
        <begin position="8"/>
        <end position="117"/>
    </location>
</feature>
<gene>
    <name evidence="5" type="ORF">P5S46_13340</name>
</gene>
<evidence type="ECO:0000256" key="1">
    <source>
        <dbReference type="ARBA" id="ARBA00006739"/>
    </source>
</evidence>
<protein>
    <submittedName>
        <fullName evidence="5">Glycosyltransferase</fullName>
        <ecNumber evidence="5">2.4.-.-</ecNumber>
    </submittedName>
</protein>
<dbReference type="SUPFAM" id="SSF53756">
    <property type="entry name" value="UDP-Glycosyltransferase/glycogen phosphorylase"/>
    <property type="match status" value="1"/>
</dbReference>
<organism evidence="5 6">
    <name type="scientific">Aeromonas caviae</name>
    <name type="common">Aeromonas punctata</name>
    <dbReference type="NCBI Taxonomy" id="648"/>
    <lineage>
        <taxon>Bacteria</taxon>
        <taxon>Pseudomonadati</taxon>
        <taxon>Pseudomonadota</taxon>
        <taxon>Gammaproteobacteria</taxon>
        <taxon>Aeromonadales</taxon>
        <taxon>Aeromonadaceae</taxon>
        <taxon>Aeromonas</taxon>
    </lineage>
</organism>
<dbReference type="Pfam" id="PF00535">
    <property type="entry name" value="Glycos_transf_2"/>
    <property type="match status" value="1"/>
</dbReference>
<keyword evidence="2 5" id="KW-0328">Glycosyltransferase</keyword>
<dbReference type="InterPro" id="IPR029044">
    <property type="entry name" value="Nucleotide-diphossugar_trans"/>
</dbReference>
<comment type="similarity">
    <text evidence="1">Belongs to the glycosyltransferase 2 family.</text>
</comment>
<reference evidence="5" key="1">
    <citation type="submission" date="2023-03" db="EMBL/GenBank/DDBJ databases">
        <title>Aeromonas caviae strain AC1520.</title>
        <authorList>
            <person name="Xie T."/>
            <person name="Zhang Q."/>
            <person name="Deng J."/>
            <person name="Li X."/>
        </authorList>
    </citation>
    <scope>NUCLEOTIDE SEQUENCE</scope>
    <source>
        <strain evidence="5">AC1520</strain>
    </source>
</reference>
<dbReference type="EMBL" id="CP120942">
    <property type="protein sequence ID" value="WFF96648.1"/>
    <property type="molecule type" value="Genomic_DNA"/>
</dbReference>
<dbReference type="SUPFAM" id="SSF53448">
    <property type="entry name" value="Nucleotide-diphospho-sugar transferases"/>
    <property type="match status" value="1"/>
</dbReference>
<dbReference type="Gene3D" id="3.40.50.2000">
    <property type="entry name" value="Glycogen Phosphorylase B"/>
    <property type="match status" value="1"/>
</dbReference>
<dbReference type="PANTHER" id="PTHR43179">
    <property type="entry name" value="RHAMNOSYLTRANSFERASE WBBL"/>
    <property type="match status" value="1"/>
</dbReference>
<evidence type="ECO:0000313" key="6">
    <source>
        <dbReference type="Proteomes" id="UP001218423"/>
    </source>
</evidence>
<name>A0AAJ5ZAR5_AERCA</name>
<dbReference type="Proteomes" id="UP001218423">
    <property type="component" value="Chromosome"/>
</dbReference>
<dbReference type="AlphaFoldDB" id="A0AAJ5ZAR5"/>
<evidence type="ECO:0000256" key="2">
    <source>
        <dbReference type="ARBA" id="ARBA00022676"/>
    </source>
</evidence>
<dbReference type="EC" id="2.4.-.-" evidence="5"/>